<dbReference type="EMBL" id="BPVZ01000057">
    <property type="protein sequence ID" value="GKV21289.1"/>
    <property type="molecule type" value="Genomic_DNA"/>
</dbReference>
<proteinExistence type="predicted"/>
<gene>
    <name evidence="2" type="ORF">SLEP1_g31282</name>
</gene>
<feature type="chain" id="PRO_5043484312" evidence="1">
    <location>
        <begin position="22"/>
        <end position="68"/>
    </location>
</feature>
<name>A0AAV5K2W6_9ROSI</name>
<evidence type="ECO:0000313" key="2">
    <source>
        <dbReference type="EMBL" id="GKV21289.1"/>
    </source>
</evidence>
<dbReference type="Proteomes" id="UP001054252">
    <property type="component" value="Unassembled WGS sequence"/>
</dbReference>
<feature type="signal peptide" evidence="1">
    <location>
        <begin position="1"/>
        <end position="21"/>
    </location>
</feature>
<keyword evidence="3" id="KW-1185">Reference proteome</keyword>
<protein>
    <submittedName>
        <fullName evidence="2">Uncharacterized protein</fullName>
    </submittedName>
</protein>
<accession>A0AAV5K2W6</accession>
<comment type="caution">
    <text evidence="2">The sequence shown here is derived from an EMBL/GenBank/DDBJ whole genome shotgun (WGS) entry which is preliminary data.</text>
</comment>
<dbReference type="AlphaFoldDB" id="A0AAV5K2W6"/>
<organism evidence="2 3">
    <name type="scientific">Rubroshorea leprosula</name>
    <dbReference type="NCBI Taxonomy" id="152421"/>
    <lineage>
        <taxon>Eukaryota</taxon>
        <taxon>Viridiplantae</taxon>
        <taxon>Streptophyta</taxon>
        <taxon>Embryophyta</taxon>
        <taxon>Tracheophyta</taxon>
        <taxon>Spermatophyta</taxon>
        <taxon>Magnoliopsida</taxon>
        <taxon>eudicotyledons</taxon>
        <taxon>Gunneridae</taxon>
        <taxon>Pentapetalae</taxon>
        <taxon>rosids</taxon>
        <taxon>malvids</taxon>
        <taxon>Malvales</taxon>
        <taxon>Dipterocarpaceae</taxon>
        <taxon>Rubroshorea</taxon>
    </lineage>
</organism>
<evidence type="ECO:0000256" key="1">
    <source>
        <dbReference type="SAM" id="SignalP"/>
    </source>
</evidence>
<keyword evidence="1" id="KW-0732">Signal</keyword>
<sequence length="68" mass="7647">MAPGLWVTIVMQCAHLALVEMESRPGKVSLSLNEKNEKVLEEKFIDIGHYIWTIVGLNNVSKPTVVRI</sequence>
<reference evidence="2 3" key="1">
    <citation type="journal article" date="2021" name="Commun. Biol.">
        <title>The genome of Shorea leprosula (Dipterocarpaceae) highlights the ecological relevance of drought in aseasonal tropical rainforests.</title>
        <authorList>
            <person name="Ng K.K.S."/>
            <person name="Kobayashi M.J."/>
            <person name="Fawcett J.A."/>
            <person name="Hatakeyama M."/>
            <person name="Paape T."/>
            <person name="Ng C.H."/>
            <person name="Ang C.C."/>
            <person name="Tnah L.H."/>
            <person name="Lee C.T."/>
            <person name="Nishiyama T."/>
            <person name="Sese J."/>
            <person name="O'Brien M.J."/>
            <person name="Copetti D."/>
            <person name="Mohd Noor M.I."/>
            <person name="Ong R.C."/>
            <person name="Putra M."/>
            <person name="Sireger I.Z."/>
            <person name="Indrioko S."/>
            <person name="Kosugi Y."/>
            <person name="Izuno A."/>
            <person name="Isagi Y."/>
            <person name="Lee S.L."/>
            <person name="Shimizu K.K."/>
        </authorList>
    </citation>
    <scope>NUCLEOTIDE SEQUENCE [LARGE SCALE GENOMIC DNA]</scope>
    <source>
        <strain evidence="2">214</strain>
    </source>
</reference>
<evidence type="ECO:0000313" key="3">
    <source>
        <dbReference type="Proteomes" id="UP001054252"/>
    </source>
</evidence>